<dbReference type="InterPro" id="IPR027417">
    <property type="entry name" value="P-loop_NTPase"/>
</dbReference>
<keyword evidence="1" id="KW-0418">Kinase</keyword>
<proteinExistence type="predicted"/>
<dbReference type="Pfam" id="PF13671">
    <property type="entry name" value="AAA_33"/>
    <property type="match status" value="1"/>
</dbReference>
<comment type="caution">
    <text evidence="1">The sequence shown here is derived from an EMBL/GenBank/DDBJ whole genome shotgun (WGS) entry which is preliminary data.</text>
</comment>
<dbReference type="SUPFAM" id="SSF52540">
    <property type="entry name" value="P-loop containing nucleoside triphosphate hydrolases"/>
    <property type="match status" value="1"/>
</dbReference>
<name>A0A2S5J049_9MICC</name>
<dbReference type="AlphaFoldDB" id="A0A2S5J049"/>
<organism evidence="1 2">
    <name type="scientific">Arthrobacter pityocampae</name>
    <dbReference type="NCBI Taxonomy" id="547334"/>
    <lineage>
        <taxon>Bacteria</taxon>
        <taxon>Bacillati</taxon>
        <taxon>Actinomycetota</taxon>
        <taxon>Actinomycetes</taxon>
        <taxon>Micrococcales</taxon>
        <taxon>Micrococcaceae</taxon>
        <taxon>Arthrobacter</taxon>
    </lineage>
</organism>
<dbReference type="EMBL" id="PRKW01000002">
    <property type="protein sequence ID" value="PPB50151.1"/>
    <property type="molecule type" value="Genomic_DNA"/>
</dbReference>
<dbReference type="Gene3D" id="3.40.50.300">
    <property type="entry name" value="P-loop containing nucleotide triphosphate hydrolases"/>
    <property type="match status" value="1"/>
</dbReference>
<reference evidence="1 2" key="1">
    <citation type="journal article" date="2014" name="Int. J. Syst. Evol. Microbiol.">
        <title>Arthrobacter pityocampae sp. nov., isolated from Thaumetopoea pityocampa (Lep., Thaumetopoeidae).</title>
        <authorList>
            <person name="Ince I.A."/>
            <person name="Demirbag Z."/>
            <person name="Kati H."/>
        </authorList>
    </citation>
    <scope>NUCLEOTIDE SEQUENCE [LARGE SCALE GENOMIC DNA]</scope>
    <source>
        <strain evidence="1 2">Tp2</strain>
    </source>
</reference>
<accession>A0A2S5J049</accession>
<protein>
    <submittedName>
        <fullName evidence="1">Kinase</fullName>
    </submittedName>
</protein>
<keyword evidence="2" id="KW-1185">Reference proteome</keyword>
<evidence type="ECO:0000313" key="1">
    <source>
        <dbReference type="EMBL" id="PPB50151.1"/>
    </source>
</evidence>
<dbReference type="RefSeq" id="WP_104120644.1">
    <property type="nucleotide sequence ID" value="NZ_PRKW01000002.1"/>
</dbReference>
<sequence>MTSTPTLHLMVGLPGVGKTTLARTIEDQSGALRLTPDDWMQPLFGESDADGKRDVLEGRFIWLADRAVRSGVSVVLDFGFWSPDERYTLRDLAERAGAEFALHYVVLPEDERRSRADQRWIGGDGATFELSPEDHDRFAAAFSEPDKEELHGGSIPPPPSPFLSWPAWASWRWPSLPLVG</sequence>
<dbReference type="OrthoDB" id="2639622at2"/>
<keyword evidence="1" id="KW-0808">Transferase</keyword>
<dbReference type="GO" id="GO:0016301">
    <property type="term" value="F:kinase activity"/>
    <property type="evidence" value="ECO:0007669"/>
    <property type="project" value="UniProtKB-KW"/>
</dbReference>
<dbReference type="Proteomes" id="UP000239297">
    <property type="component" value="Unassembled WGS sequence"/>
</dbReference>
<evidence type="ECO:0000313" key="2">
    <source>
        <dbReference type="Proteomes" id="UP000239297"/>
    </source>
</evidence>
<gene>
    <name evidence="1" type="ORF">C4K88_05660</name>
</gene>